<reference evidence="1 2" key="1">
    <citation type="journal article" date="2019" name="Int. J. Syst. Evol. Microbiol.">
        <title>The Global Catalogue of Microorganisms (GCM) 10K type strain sequencing project: providing services to taxonomists for standard genome sequencing and annotation.</title>
        <authorList>
            <consortium name="The Broad Institute Genomics Platform"/>
            <consortium name="The Broad Institute Genome Sequencing Center for Infectious Disease"/>
            <person name="Wu L."/>
            <person name="Ma J."/>
        </authorList>
    </citation>
    <scope>NUCLEOTIDE SEQUENCE [LARGE SCALE GENOMIC DNA]</scope>
    <source>
        <strain evidence="1 2">LMG 29247</strain>
    </source>
</reference>
<evidence type="ECO:0000313" key="2">
    <source>
        <dbReference type="Proteomes" id="UP001596383"/>
    </source>
</evidence>
<evidence type="ECO:0000313" key="1">
    <source>
        <dbReference type="EMBL" id="MFC6765367.1"/>
    </source>
</evidence>
<accession>A0ABD5SK51</accession>
<keyword evidence="2" id="KW-1185">Reference proteome</keyword>
<comment type="caution">
    <text evidence="1">The sequence shown here is derived from an EMBL/GenBank/DDBJ whole genome shotgun (WGS) entry which is preliminary data.</text>
</comment>
<dbReference type="InterPro" id="IPR017850">
    <property type="entry name" value="Alkaline_phosphatase_core_sf"/>
</dbReference>
<dbReference type="Gene3D" id="3.40.720.10">
    <property type="entry name" value="Alkaline Phosphatase, subunit A"/>
    <property type="match status" value="1"/>
</dbReference>
<sequence length="292" mass="33932">MRYTAEEVIKGLRNPHVAFRELNRRYYSSKKSYYSEGIDILEQDWDNLIILDACRYDIFEKYADTLPGNLSVVQSRAGTTEEFLRGNFQDAGLNDTICLTTNAWYEKLRDDLNAGFHQLEYREYNTPQKLADDALELEKSHKDKRFIIHFLPPHTPYVGPTADKHLPPYEDQHGILSDFYQNDVSEETIQKAYRENIERVLPEVKRLVGSFTGKTVVTADHGELLGDRIGPIPIREWGHYKNLYVSELIKVPWLVVESDTRKDIVAEETNDRQDGRLSETVDDRLEKLGYKV</sequence>
<gene>
    <name evidence="1" type="ORF">ACFQE6_10305</name>
</gene>
<dbReference type="RefSeq" id="WP_273738392.1">
    <property type="nucleotide sequence ID" value="NZ_JAQIVI010000146.1"/>
</dbReference>
<evidence type="ECO:0008006" key="3">
    <source>
        <dbReference type="Google" id="ProtNLM"/>
    </source>
</evidence>
<dbReference type="EMBL" id="JBHSWV010000146">
    <property type="protein sequence ID" value="MFC6765367.1"/>
    <property type="molecule type" value="Genomic_DNA"/>
</dbReference>
<name>A0ABD5SK51_9EURY</name>
<protein>
    <recommendedName>
        <fullName evidence="3">Sulfatase N-terminal domain-containing protein</fullName>
    </recommendedName>
</protein>
<organism evidence="1 2">
    <name type="scientific">Natrinema soli</name>
    <dbReference type="NCBI Taxonomy" id="1930624"/>
    <lineage>
        <taxon>Archaea</taxon>
        <taxon>Methanobacteriati</taxon>
        <taxon>Methanobacteriota</taxon>
        <taxon>Stenosarchaea group</taxon>
        <taxon>Halobacteria</taxon>
        <taxon>Halobacteriales</taxon>
        <taxon>Natrialbaceae</taxon>
        <taxon>Natrinema</taxon>
    </lineage>
</organism>
<proteinExistence type="predicted"/>
<dbReference type="SUPFAM" id="SSF53649">
    <property type="entry name" value="Alkaline phosphatase-like"/>
    <property type="match status" value="1"/>
</dbReference>
<dbReference type="AlphaFoldDB" id="A0ABD5SK51"/>
<dbReference type="Proteomes" id="UP001596383">
    <property type="component" value="Unassembled WGS sequence"/>
</dbReference>